<proteinExistence type="inferred from homology"/>
<reference evidence="9" key="1">
    <citation type="submission" date="2020-09" db="EMBL/GenBank/DDBJ databases">
        <title>A novel bacterium of genus Paenibacillus, isolated from South China Sea.</title>
        <authorList>
            <person name="Huang H."/>
            <person name="Mo K."/>
            <person name="Hu Y."/>
        </authorList>
    </citation>
    <scope>NUCLEOTIDE SEQUENCE</scope>
    <source>
        <strain evidence="9">IB182496</strain>
    </source>
</reference>
<organism evidence="9 10">
    <name type="scientific">Paenibacillus sabuli</name>
    <dbReference type="NCBI Taxonomy" id="2772509"/>
    <lineage>
        <taxon>Bacteria</taxon>
        <taxon>Bacillati</taxon>
        <taxon>Bacillota</taxon>
        <taxon>Bacilli</taxon>
        <taxon>Bacillales</taxon>
        <taxon>Paenibacillaceae</taxon>
        <taxon>Paenibacillus</taxon>
    </lineage>
</organism>
<evidence type="ECO:0000256" key="2">
    <source>
        <dbReference type="ARBA" id="ARBA00022448"/>
    </source>
</evidence>
<dbReference type="InterPro" id="IPR035906">
    <property type="entry name" value="MetI-like_sf"/>
</dbReference>
<evidence type="ECO:0000256" key="4">
    <source>
        <dbReference type="ARBA" id="ARBA00022692"/>
    </source>
</evidence>
<evidence type="ECO:0000256" key="1">
    <source>
        <dbReference type="ARBA" id="ARBA00004651"/>
    </source>
</evidence>
<dbReference type="PANTHER" id="PTHR43744">
    <property type="entry name" value="ABC TRANSPORTER PERMEASE PROTEIN MG189-RELATED-RELATED"/>
    <property type="match status" value="1"/>
</dbReference>
<dbReference type="CDD" id="cd06261">
    <property type="entry name" value="TM_PBP2"/>
    <property type="match status" value="1"/>
</dbReference>
<feature type="transmembrane region" description="Helical" evidence="7">
    <location>
        <begin position="254"/>
        <end position="273"/>
    </location>
</feature>
<dbReference type="PROSITE" id="PS50928">
    <property type="entry name" value="ABC_TM1"/>
    <property type="match status" value="1"/>
</dbReference>
<dbReference type="PANTHER" id="PTHR43744:SF9">
    <property type="entry name" value="POLYGALACTURONAN_RHAMNOGALACTURONAN TRANSPORT SYSTEM PERMEASE PROTEIN YTCP"/>
    <property type="match status" value="1"/>
</dbReference>
<comment type="caution">
    <text evidence="9">The sequence shown here is derived from an EMBL/GenBank/DDBJ whole genome shotgun (WGS) entry which is preliminary data.</text>
</comment>
<evidence type="ECO:0000256" key="6">
    <source>
        <dbReference type="ARBA" id="ARBA00023136"/>
    </source>
</evidence>
<evidence type="ECO:0000313" key="10">
    <source>
        <dbReference type="Proteomes" id="UP000621560"/>
    </source>
</evidence>
<name>A0A927BUU6_9BACL</name>
<gene>
    <name evidence="9" type="ORF">IDH44_12770</name>
</gene>
<evidence type="ECO:0000259" key="8">
    <source>
        <dbReference type="PROSITE" id="PS50928"/>
    </source>
</evidence>
<evidence type="ECO:0000256" key="7">
    <source>
        <dbReference type="RuleBase" id="RU363032"/>
    </source>
</evidence>
<keyword evidence="2 7" id="KW-0813">Transport</keyword>
<comment type="subcellular location">
    <subcellularLocation>
        <location evidence="1 7">Cell membrane</location>
        <topology evidence="1 7">Multi-pass membrane protein</topology>
    </subcellularLocation>
</comment>
<dbReference type="Pfam" id="PF00528">
    <property type="entry name" value="BPD_transp_1"/>
    <property type="match status" value="1"/>
</dbReference>
<evidence type="ECO:0000256" key="5">
    <source>
        <dbReference type="ARBA" id="ARBA00022989"/>
    </source>
</evidence>
<sequence length="288" mass="31814">MKGSVGDRTFQAVNGLLLALIALVTIFPIYYVVVVSFTAPSEYLRKDLVLFPEQWSLESYRYLLSSAAFPRALGVSAFLAVVGTACSLVITSSLAYALSRKRMEGRRFILLMILFTILFSPGIIPNYILIRELHLLNSLWAVILVSLTTGWFVILMKGFFDSIPESLDEAAAIDGCNDISTFFRIVLPLSMPAIAAFGLFFAVSYWNQYFNAMLYLNAPDKWPIQVLLQNMLVDASGSALASETMRQPPPSETLKMAAVVIAIVPIMLVYPFLQKHFAKGAMVGSVKG</sequence>
<feature type="domain" description="ABC transmembrane type-1" evidence="8">
    <location>
        <begin position="73"/>
        <end position="273"/>
    </location>
</feature>
<feature type="transmembrane region" description="Helical" evidence="7">
    <location>
        <begin position="181"/>
        <end position="206"/>
    </location>
</feature>
<dbReference type="Proteomes" id="UP000621560">
    <property type="component" value="Unassembled WGS sequence"/>
</dbReference>
<feature type="transmembrane region" description="Helical" evidence="7">
    <location>
        <begin position="108"/>
        <end position="128"/>
    </location>
</feature>
<comment type="similarity">
    <text evidence="7">Belongs to the binding-protein-dependent transport system permease family.</text>
</comment>
<dbReference type="RefSeq" id="WP_190918186.1">
    <property type="nucleotide sequence ID" value="NZ_JACXIZ010000020.1"/>
</dbReference>
<dbReference type="EMBL" id="JACXIZ010000020">
    <property type="protein sequence ID" value="MBD2846070.1"/>
    <property type="molecule type" value="Genomic_DNA"/>
</dbReference>
<dbReference type="Gene3D" id="1.10.3720.10">
    <property type="entry name" value="MetI-like"/>
    <property type="match status" value="1"/>
</dbReference>
<evidence type="ECO:0000256" key="3">
    <source>
        <dbReference type="ARBA" id="ARBA00022475"/>
    </source>
</evidence>
<protein>
    <submittedName>
        <fullName evidence="9">Carbohydrate ABC transporter permease</fullName>
    </submittedName>
</protein>
<dbReference type="AlphaFoldDB" id="A0A927BUU6"/>
<keyword evidence="4 7" id="KW-0812">Transmembrane</keyword>
<feature type="transmembrane region" description="Helical" evidence="7">
    <location>
        <begin position="140"/>
        <end position="160"/>
    </location>
</feature>
<accession>A0A927BUU6</accession>
<keyword evidence="5 7" id="KW-1133">Transmembrane helix</keyword>
<dbReference type="InterPro" id="IPR000515">
    <property type="entry name" value="MetI-like"/>
</dbReference>
<feature type="transmembrane region" description="Helical" evidence="7">
    <location>
        <begin position="12"/>
        <end position="33"/>
    </location>
</feature>
<evidence type="ECO:0000313" key="9">
    <source>
        <dbReference type="EMBL" id="MBD2846070.1"/>
    </source>
</evidence>
<keyword evidence="3" id="KW-1003">Cell membrane</keyword>
<keyword evidence="10" id="KW-1185">Reference proteome</keyword>
<dbReference type="SUPFAM" id="SSF161098">
    <property type="entry name" value="MetI-like"/>
    <property type="match status" value="1"/>
</dbReference>
<dbReference type="GO" id="GO:0005886">
    <property type="term" value="C:plasma membrane"/>
    <property type="evidence" value="ECO:0007669"/>
    <property type="project" value="UniProtKB-SubCell"/>
</dbReference>
<keyword evidence="6 7" id="KW-0472">Membrane</keyword>
<feature type="transmembrane region" description="Helical" evidence="7">
    <location>
        <begin position="72"/>
        <end position="96"/>
    </location>
</feature>
<dbReference type="GO" id="GO:0055085">
    <property type="term" value="P:transmembrane transport"/>
    <property type="evidence" value="ECO:0007669"/>
    <property type="project" value="InterPro"/>
</dbReference>